<reference evidence="6 7" key="2">
    <citation type="journal article" date="2010" name="Nucleic Acids Res.">
        <title>BeetleBase in 2010: revisions to provide comprehensive genomic information for Tribolium castaneum.</title>
        <authorList>
            <person name="Kim H.S."/>
            <person name="Murphy T."/>
            <person name="Xia J."/>
            <person name="Caragea D."/>
            <person name="Park Y."/>
            <person name="Beeman R.W."/>
            <person name="Lorenzen M.D."/>
            <person name="Butcher S."/>
            <person name="Manak J.R."/>
            <person name="Brown S.J."/>
        </authorList>
    </citation>
    <scope>GENOME REANNOTATION</scope>
    <source>
        <strain evidence="6 7">Georgia GA2</strain>
    </source>
</reference>
<protein>
    <recommendedName>
        <fullName evidence="4">tRNA pseudouridine synthase</fullName>
        <ecNumber evidence="4">5.4.99.12</ecNumber>
    </recommendedName>
</protein>
<evidence type="ECO:0000259" key="5">
    <source>
        <dbReference type="Pfam" id="PF01416"/>
    </source>
</evidence>
<dbReference type="GO" id="GO:0003723">
    <property type="term" value="F:RNA binding"/>
    <property type="evidence" value="ECO:0007669"/>
    <property type="project" value="InterPro"/>
</dbReference>
<dbReference type="OMA" id="RMSHTAP"/>
<evidence type="ECO:0000313" key="6">
    <source>
        <dbReference type="EMBL" id="EFA10606.2"/>
    </source>
</evidence>
<dbReference type="InterPro" id="IPR020097">
    <property type="entry name" value="PsdUridine_synth_TruA_a/b_dom"/>
</dbReference>
<dbReference type="FunFam" id="3.30.70.580:FF:000011">
    <property type="entry name" value="tRNA pseudouridine synthase"/>
    <property type="match status" value="1"/>
</dbReference>
<dbReference type="InterPro" id="IPR020094">
    <property type="entry name" value="TruA/RsuA/RluB/E/F_N"/>
</dbReference>
<sequence length="271" mass="31490">MYFTKMALNRYLLHFSYIGTPFMGAQRQVTGRMPRPDDPSTVQGQLEMALKRLNPTNDPVVYLSSRTDSGVHALNSTCHVDLYRSNELEYEPKTITICLNRYFDKNEVPIRVIKTYWVPPDFHCRHTAISRTYLYRIAIAKTGVTEHATILNLLPIEEYQRCLFFYCDSFNIDEMKEAAKVFEGLHDFRTFMGRGSHDPDKITRRVVTRVDVCDGRALTYSSFSWPRFASGSAENYQFYDIYVQATGFLYRQVGTTRIARGLWPRPATWPL</sequence>
<keyword evidence="7" id="KW-1185">Reference proteome</keyword>
<evidence type="ECO:0000256" key="2">
    <source>
        <dbReference type="ARBA" id="ARBA00022694"/>
    </source>
</evidence>
<dbReference type="EC" id="5.4.99.12" evidence="4"/>
<accession>D6X1B8</accession>
<gene>
    <name evidence="6" type="primary">AUGUSTUS-3.0.2_12867</name>
    <name evidence="6" type="ORF">TcasGA2_TC012867</name>
</gene>
<dbReference type="SUPFAM" id="SSF55120">
    <property type="entry name" value="Pseudouridine synthase"/>
    <property type="match status" value="1"/>
</dbReference>
<dbReference type="Gene3D" id="3.30.70.580">
    <property type="entry name" value="Pseudouridine synthase I, catalytic domain, N-terminal subdomain"/>
    <property type="match status" value="1"/>
</dbReference>
<dbReference type="PANTHER" id="PTHR11142">
    <property type="entry name" value="PSEUDOURIDYLATE SYNTHASE"/>
    <property type="match status" value="1"/>
</dbReference>
<dbReference type="FunCoup" id="D6X1B8">
    <property type="interactions" value="467"/>
</dbReference>
<keyword evidence="3 4" id="KW-0413">Isomerase</keyword>
<evidence type="ECO:0000256" key="1">
    <source>
        <dbReference type="ARBA" id="ARBA00009375"/>
    </source>
</evidence>
<organism evidence="6 7">
    <name type="scientific">Tribolium castaneum</name>
    <name type="common">Red flour beetle</name>
    <dbReference type="NCBI Taxonomy" id="7070"/>
    <lineage>
        <taxon>Eukaryota</taxon>
        <taxon>Metazoa</taxon>
        <taxon>Ecdysozoa</taxon>
        <taxon>Arthropoda</taxon>
        <taxon>Hexapoda</taxon>
        <taxon>Insecta</taxon>
        <taxon>Pterygota</taxon>
        <taxon>Neoptera</taxon>
        <taxon>Endopterygota</taxon>
        <taxon>Coleoptera</taxon>
        <taxon>Polyphaga</taxon>
        <taxon>Cucujiformia</taxon>
        <taxon>Tenebrionidae</taxon>
        <taxon>Tenebrionidae incertae sedis</taxon>
        <taxon>Tribolium</taxon>
    </lineage>
</organism>
<reference evidence="6 7" key="1">
    <citation type="journal article" date="2008" name="Nature">
        <title>The genome of the model beetle and pest Tribolium castaneum.</title>
        <authorList>
            <consortium name="Tribolium Genome Sequencing Consortium"/>
            <person name="Richards S."/>
            <person name="Gibbs R.A."/>
            <person name="Weinstock G.M."/>
            <person name="Brown S.J."/>
            <person name="Denell R."/>
            <person name="Beeman R.W."/>
            <person name="Gibbs R."/>
            <person name="Beeman R.W."/>
            <person name="Brown S.J."/>
            <person name="Bucher G."/>
            <person name="Friedrich M."/>
            <person name="Grimmelikhuijzen C.J."/>
            <person name="Klingler M."/>
            <person name="Lorenzen M."/>
            <person name="Richards S."/>
            <person name="Roth S."/>
            <person name="Schroder R."/>
            <person name="Tautz D."/>
            <person name="Zdobnov E.M."/>
            <person name="Muzny D."/>
            <person name="Gibbs R.A."/>
            <person name="Weinstock G.M."/>
            <person name="Attaway T."/>
            <person name="Bell S."/>
            <person name="Buhay C.J."/>
            <person name="Chandrabose M.N."/>
            <person name="Chavez D."/>
            <person name="Clerk-Blankenburg K.P."/>
            <person name="Cree A."/>
            <person name="Dao M."/>
            <person name="Davis C."/>
            <person name="Chacko J."/>
            <person name="Dinh H."/>
            <person name="Dugan-Rocha S."/>
            <person name="Fowler G."/>
            <person name="Garner T.T."/>
            <person name="Garnes J."/>
            <person name="Gnirke A."/>
            <person name="Hawes A."/>
            <person name="Hernandez J."/>
            <person name="Hines S."/>
            <person name="Holder M."/>
            <person name="Hume J."/>
            <person name="Jhangiani S.N."/>
            <person name="Joshi V."/>
            <person name="Khan Z.M."/>
            <person name="Jackson L."/>
            <person name="Kovar C."/>
            <person name="Kowis A."/>
            <person name="Lee S."/>
            <person name="Lewis L.R."/>
            <person name="Margolis J."/>
            <person name="Morgan M."/>
            <person name="Nazareth L.V."/>
            <person name="Nguyen N."/>
            <person name="Okwuonu G."/>
            <person name="Parker D."/>
            <person name="Richards S."/>
            <person name="Ruiz S.J."/>
            <person name="Santibanez J."/>
            <person name="Savard J."/>
            <person name="Scherer S.E."/>
            <person name="Schneider B."/>
            <person name="Sodergren E."/>
            <person name="Tautz D."/>
            <person name="Vattahil S."/>
            <person name="Villasana D."/>
            <person name="White C.S."/>
            <person name="Wright R."/>
            <person name="Park Y."/>
            <person name="Beeman R.W."/>
            <person name="Lord J."/>
            <person name="Oppert B."/>
            <person name="Lorenzen M."/>
            <person name="Brown S."/>
            <person name="Wang L."/>
            <person name="Savard J."/>
            <person name="Tautz D."/>
            <person name="Richards S."/>
            <person name="Weinstock G."/>
            <person name="Gibbs R.A."/>
            <person name="Liu Y."/>
            <person name="Worley K."/>
            <person name="Weinstock G."/>
            <person name="Elsik C.G."/>
            <person name="Reese J.T."/>
            <person name="Elhaik E."/>
            <person name="Landan G."/>
            <person name="Graur D."/>
            <person name="Arensburger P."/>
            <person name="Atkinson P."/>
            <person name="Beeman R.W."/>
            <person name="Beidler J."/>
            <person name="Brown S.J."/>
            <person name="Demuth J.P."/>
            <person name="Drury D.W."/>
            <person name="Du Y.Z."/>
            <person name="Fujiwara H."/>
            <person name="Lorenzen M."/>
            <person name="Maselli V."/>
            <person name="Osanai M."/>
            <person name="Park Y."/>
            <person name="Robertson H.M."/>
            <person name="Tu Z."/>
            <person name="Wang J.J."/>
            <person name="Wang S."/>
            <person name="Richards S."/>
            <person name="Song H."/>
            <person name="Zhang L."/>
            <person name="Sodergren E."/>
            <person name="Werner D."/>
            <person name="Stanke M."/>
            <person name="Morgenstern B."/>
            <person name="Solovyev V."/>
            <person name="Kosarev P."/>
            <person name="Brown G."/>
            <person name="Chen H.C."/>
            <person name="Ermolaeva O."/>
            <person name="Hlavina W."/>
            <person name="Kapustin Y."/>
            <person name="Kiryutin B."/>
            <person name="Kitts P."/>
            <person name="Maglott D."/>
            <person name="Pruitt K."/>
            <person name="Sapojnikov V."/>
            <person name="Souvorov A."/>
            <person name="Mackey A.J."/>
            <person name="Waterhouse R.M."/>
            <person name="Wyder S."/>
            <person name="Zdobnov E.M."/>
            <person name="Zdobnov E.M."/>
            <person name="Wyder S."/>
            <person name="Kriventseva E.V."/>
            <person name="Kadowaki T."/>
            <person name="Bork P."/>
            <person name="Aranda M."/>
            <person name="Bao R."/>
            <person name="Beermann A."/>
            <person name="Berns N."/>
            <person name="Bolognesi R."/>
            <person name="Bonneton F."/>
            <person name="Bopp D."/>
            <person name="Brown S.J."/>
            <person name="Bucher G."/>
            <person name="Butts T."/>
            <person name="Chaumot A."/>
            <person name="Denell R.E."/>
            <person name="Ferrier D.E."/>
            <person name="Friedrich M."/>
            <person name="Gordon C.M."/>
            <person name="Jindra M."/>
            <person name="Klingler M."/>
            <person name="Lan Q."/>
            <person name="Lattorff H.M."/>
            <person name="Laudet V."/>
            <person name="von Levetsow C."/>
            <person name="Liu Z."/>
            <person name="Lutz R."/>
            <person name="Lynch J.A."/>
            <person name="da Fonseca R.N."/>
            <person name="Posnien N."/>
            <person name="Reuter R."/>
            <person name="Roth S."/>
            <person name="Savard J."/>
            <person name="Schinko J.B."/>
            <person name="Schmitt C."/>
            <person name="Schoppmeier M."/>
            <person name="Schroder R."/>
            <person name="Shippy T.D."/>
            <person name="Simonnet F."/>
            <person name="Marques-Souza H."/>
            <person name="Tautz D."/>
            <person name="Tomoyasu Y."/>
            <person name="Trauner J."/>
            <person name="Van der Zee M."/>
            <person name="Vervoort M."/>
            <person name="Wittkopp N."/>
            <person name="Wimmer E.A."/>
            <person name="Yang X."/>
            <person name="Jones A.K."/>
            <person name="Sattelle D.B."/>
            <person name="Ebert P.R."/>
            <person name="Nelson D."/>
            <person name="Scott J.G."/>
            <person name="Beeman R.W."/>
            <person name="Muthukrishnan S."/>
            <person name="Kramer K.J."/>
            <person name="Arakane Y."/>
            <person name="Beeman R.W."/>
            <person name="Zhu Q."/>
            <person name="Hogenkamp D."/>
            <person name="Dixit R."/>
            <person name="Oppert B."/>
            <person name="Jiang H."/>
            <person name="Zou Z."/>
            <person name="Marshall J."/>
            <person name="Elpidina E."/>
            <person name="Vinokurov K."/>
            <person name="Oppert C."/>
            <person name="Zou Z."/>
            <person name="Evans J."/>
            <person name="Lu Z."/>
            <person name="Zhao P."/>
            <person name="Sumathipala N."/>
            <person name="Altincicek B."/>
            <person name="Vilcinskas A."/>
            <person name="Williams M."/>
            <person name="Hultmark D."/>
            <person name="Hetru C."/>
            <person name="Jiang H."/>
            <person name="Grimmelikhuijzen C.J."/>
            <person name="Hauser F."/>
            <person name="Cazzamali G."/>
            <person name="Williamson M."/>
            <person name="Park Y."/>
            <person name="Li B."/>
            <person name="Tanaka Y."/>
            <person name="Predel R."/>
            <person name="Neupert S."/>
            <person name="Schachtner J."/>
            <person name="Verleyen P."/>
            <person name="Raible F."/>
            <person name="Bork P."/>
            <person name="Friedrich M."/>
            <person name="Walden K.K."/>
            <person name="Robertson H.M."/>
            <person name="Angeli S."/>
            <person name="Foret S."/>
            <person name="Bucher G."/>
            <person name="Schuetz S."/>
            <person name="Maleszka R."/>
            <person name="Wimmer E.A."/>
            <person name="Beeman R.W."/>
            <person name="Lorenzen M."/>
            <person name="Tomoyasu Y."/>
            <person name="Miller S.C."/>
            <person name="Grossmann D."/>
            <person name="Bucher G."/>
        </authorList>
    </citation>
    <scope>NUCLEOTIDE SEQUENCE [LARGE SCALE GENOMIC DNA]</scope>
    <source>
        <strain evidence="6 7">Georgia GA2</strain>
    </source>
</reference>
<dbReference type="InterPro" id="IPR020103">
    <property type="entry name" value="PsdUridine_synth_cat_dom_sf"/>
</dbReference>
<dbReference type="eggNOG" id="KOG4393">
    <property type="taxonomic scope" value="Eukaryota"/>
</dbReference>
<comment type="similarity">
    <text evidence="1 4">Belongs to the tRNA pseudouridine synthase TruA family.</text>
</comment>
<evidence type="ECO:0000256" key="4">
    <source>
        <dbReference type="RuleBase" id="RU003792"/>
    </source>
</evidence>
<dbReference type="Pfam" id="PF01416">
    <property type="entry name" value="PseudoU_synth_1"/>
    <property type="match status" value="1"/>
</dbReference>
<keyword evidence="2 4" id="KW-0819">tRNA processing</keyword>
<dbReference type="InterPro" id="IPR001406">
    <property type="entry name" value="PsdUridine_synth_TruA"/>
</dbReference>
<feature type="domain" description="Pseudouridine synthase I TruA alpha/beta" evidence="5">
    <location>
        <begin position="178"/>
        <end position="253"/>
    </location>
</feature>
<dbReference type="GO" id="GO:0009982">
    <property type="term" value="F:pseudouridine synthase activity"/>
    <property type="evidence" value="ECO:0000318"/>
    <property type="project" value="GO_Central"/>
</dbReference>
<dbReference type="AlphaFoldDB" id="D6X1B8"/>
<dbReference type="Proteomes" id="UP000007266">
    <property type="component" value="Linkage group 9"/>
</dbReference>
<evidence type="ECO:0000313" key="7">
    <source>
        <dbReference type="Proteomes" id="UP000007266"/>
    </source>
</evidence>
<dbReference type="HOGENOM" id="CLU_014673_3_1_1"/>
<evidence type="ECO:0000256" key="3">
    <source>
        <dbReference type="ARBA" id="ARBA00023235"/>
    </source>
</evidence>
<dbReference type="EMBL" id="KQ971372">
    <property type="protein sequence ID" value="EFA10606.2"/>
    <property type="molecule type" value="Genomic_DNA"/>
</dbReference>
<dbReference type="PANTHER" id="PTHR11142:SF0">
    <property type="entry name" value="TRNA PSEUDOURIDINE SYNTHASE-LIKE 1"/>
    <property type="match status" value="1"/>
</dbReference>
<dbReference type="Gene3D" id="3.30.70.660">
    <property type="entry name" value="Pseudouridine synthase I, catalytic domain, C-terminal subdomain"/>
    <property type="match status" value="1"/>
</dbReference>
<dbReference type="InterPro" id="IPR020095">
    <property type="entry name" value="PsdUridine_synth_TruA_C"/>
</dbReference>
<proteinExistence type="inferred from homology"/>
<dbReference type="STRING" id="7070.D6X1B8"/>
<dbReference type="InParanoid" id="D6X1B8"/>
<dbReference type="GO" id="GO:0031119">
    <property type="term" value="P:tRNA pseudouridine synthesis"/>
    <property type="evidence" value="ECO:0000318"/>
    <property type="project" value="GO_Central"/>
</dbReference>
<name>D6X1B8_TRICA</name>
<comment type="catalytic activity">
    <reaction evidence="4">
        <text>uridine(38/39/40) in tRNA = pseudouridine(38/39/40) in tRNA</text>
        <dbReference type="Rhea" id="RHEA:22376"/>
        <dbReference type="Rhea" id="RHEA-COMP:10085"/>
        <dbReference type="Rhea" id="RHEA-COMP:10087"/>
        <dbReference type="ChEBI" id="CHEBI:65314"/>
        <dbReference type="ChEBI" id="CHEBI:65315"/>
        <dbReference type="EC" id="5.4.99.12"/>
    </reaction>
</comment>